<dbReference type="InterPro" id="IPR014152">
    <property type="entry name" value="AddA"/>
</dbReference>
<feature type="domain" description="UvrD-like helicase C-terminal" evidence="17">
    <location>
        <begin position="515"/>
        <end position="809"/>
    </location>
</feature>
<evidence type="ECO:0000256" key="2">
    <source>
        <dbReference type="ARBA" id="ARBA00022741"/>
    </source>
</evidence>
<keyword evidence="1 13" id="KW-0540">Nuclease</keyword>
<keyword evidence="19" id="KW-1185">Reference proteome</keyword>
<keyword evidence="7 13" id="KW-0067">ATP-binding</keyword>
<protein>
    <recommendedName>
        <fullName evidence="13">ATP-dependent helicase/nuclease subunit A</fullName>
        <ecNumber evidence="13">3.1.-.-</ecNumber>
        <ecNumber evidence="13">5.6.2.4</ecNumber>
    </recommendedName>
    <alternativeName>
        <fullName evidence="13">ATP-dependent helicase/nuclease AddA</fullName>
    </alternativeName>
    <alternativeName>
        <fullName evidence="13">DNA 3'-5' helicase AddA</fullName>
    </alternativeName>
</protein>
<dbReference type="PANTHER" id="PTHR11070:SF48">
    <property type="entry name" value="ATP-DEPENDENT HELICASE_NUCLEASE SUBUNIT A"/>
    <property type="match status" value="1"/>
</dbReference>
<dbReference type="InterPro" id="IPR027417">
    <property type="entry name" value="P-loop_NTPase"/>
</dbReference>
<dbReference type="Pfam" id="PF13361">
    <property type="entry name" value="UvrD_C"/>
    <property type="match status" value="1"/>
</dbReference>
<dbReference type="GO" id="GO:0033202">
    <property type="term" value="C:DNA helicase complex"/>
    <property type="evidence" value="ECO:0007669"/>
    <property type="project" value="TreeGrafter"/>
</dbReference>
<dbReference type="RefSeq" id="WP_126813831.1">
    <property type="nucleotide sequence ID" value="NZ_NGKC01000008.1"/>
</dbReference>
<gene>
    <name evidence="13" type="primary">addA</name>
    <name evidence="18" type="ORF">CBF27_08185</name>
</gene>
<keyword evidence="15" id="KW-0175">Coiled coil</keyword>
<evidence type="ECO:0000313" key="18">
    <source>
        <dbReference type="EMBL" id="RSU11466.1"/>
    </source>
</evidence>
<feature type="coiled-coil region" evidence="15">
    <location>
        <begin position="298"/>
        <end position="325"/>
    </location>
</feature>
<comment type="cofactor">
    <cofactor evidence="13">
        <name>Mg(2+)</name>
        <dbReference type="ChEBI" id="CHEBI:18420"/>
    </cofactor>
</comment>
<dbReference type="GO" id="GO:0005524">
    <property type="term" value="F:ATP binding"/>
    <property type="evidence" value="ECO:0007669"/>
    <property type="project" value="UniProtKB-UniRule"/>
</dbReference>
<comment type="caution">
    <text evidence="18">The sequence shown here is derived from an EMBL/GenBank/DDBJ whole genome shotgun (WGS) entry which is preliminary data.</text>
</comment>
<dbReference type="InterPro" id="IPR011335">
    <property type="entry name" value="Restrct_endonuc-II-like"/>
</dbReference>
<dbReference type="GO" id="GO:0000724">
    <property type="term" value="P:double-strand break repair via homologous recombination"/>
    <property type="evidence" value="ECO:0007669"/>
    <property type="project" value="UniProtKB-UniRule"/>
</dbReference>
<proteinExistence type="inferred from homology"/>
<evidence type="ECO:0000259" key="17">
    <source>
        <dbReference type="PROSITE" id="PS51217"/>
    </source>
</evidence>
<dbReference type="PROSITE" id="PS51198">
    <property type="entry name" value="UVRD_HELICASE_ATP_BIND"/>
    <property type="match status" value="1"/>
</dbReference>
<keyword evidence="6 13" id="KW-0269">Exonuclease</keyword>
<evidence type="ECO:0000313" key="19">
    <source>
        <dbReference type="Proteomes" id="UP000286773"/>
    </source>
</evidence>
<dbReference type="Gene3D" id="3.40.50.300">
    <property type="entry name" value="P-loop containing nucleotide triphosphate hydrolases"/>
    <property type="match status" value="4"/>
</dbReference>
<name>A0A430ATU0_9ENTE</name>
<dbReference type="EC" id="3.1.-.-" evidence="13"/>
<keyword evidence="8 13" id="KW-0238">DNA-binding</keyword>
<dbReference type="GO" id="GO:0005829">
    <property type="term" value="C:cytosol"/>
    <property type="evidence" value="ECO:0007669"/>
    <property type="project" value="TreeGrafter"/>
</dbReference>
<dbReference type="EC" id="5.6.2.4" evidence="13"/>
<evidence type="ECO:0000259" key="16">
    <source>
        <dbReference type="PROSITE" id="PS51198"/>
    </source>
</evidence>
<dbReference type="SUPFAM" id="SSF52540">
    <property type="entry name" value="P-loop containing nucleoside triphosphate hydrolases"/>
    <property type="match status" value="1"/>
</dbReference>
<keyword evidence="10 13" id="KW-0413">Isomerase</keyword>
<dbReference type="InterPro" id="IPR011604">
    <property type="entry name" value="PDDEXK-like_dom_sf"/>
</dbReference>
<dbReference type="GO" id="GO:0043138">
    <property type="term" value="F:3'-5' DNA helicase activity"/>
    <property type="evidence" value="ECO:0007669"/>
    <property type="project" value="UniProtKB-UniRule"/>
</dbReference>
<dbReference type="NCBIfam" id="TIGR02785">
    <property type="entry name" value="addA_Gpos"/>
    <property type="match status" value="1"/>
</dbReference>
<dbReference type="SUPFAM" id="SSF52980">
    <property type="entry name" value="Restriction endonuclease-like"/>
    <property type="match status" value="1"/>
</dbReference>
<dbReference type="GO" id="GO:0008408">
    <property type="term" value="F:3'-5' exonuclease activity"/>
    <property type="evidence" value="ECO:0007669"/>
    <property type="project" value="UniProtKB-UniRule"/>
</dbReference>
<dbReference type="AlphaFoldDB" id="A0A430ATU0"/>
<evidence type="ECO:0000256" key="9">
    <source>
        <dbReference type="ARBA" id="ARBA00023204"/>
    </source>
</evidence>
<evidence type="ECO:0000256" key="4">
    <source>
        <dbReference type="ARBA" id="ARBA00022801"/>
    </source>
</evidence>
<evidence type="ECO:0000256" key="1">
    <source>
        <dbReference type="ARBA" id="ARBA00022722"/>
    </source>
</evidence>
<dbReference type="Gene3D" id="3.90.320.10">
    <property type="match status" value="1"/>
</dbReference>
<dbReference type="InterPro" id="IPR014016">
    <property type="entry name" value="UvrD-like_ATP-bd"/>
</dbReference>
<evidence type="ECO:0000256" key="7">
    <source>
        <dbReference type="ARBA" id="ARBA00022840"/>
    </source>
</evidence>
<comment type="subunit">
    <text evidence="13">Heterodimer of AddA and AddB/RexB.</text>
</comment>
<evidence type="ECO:0000256" key="10">
    <source>
        <dbReference type="ARBA" id="ARBA00023235"/>
    </source>
</evidence>
<dbReference type="Pfam" id="PF00580">
    <property type="entry name" value="UvrD-helicase"/>
    <property type="match status" value="1"/>
</dbReference>
<evidence type="ECO:0000256" key="15">
    <source>
        <dbReference type="SAM" id="Coils"/>
    </source>
</evidence>
<dbReference type="GO" id="GO:0016887">
    <property type="term" value="F:ATP hydrolysis activity"/>
    <property type="evidence" value="ECO:0007669"/>
    <property type="project" value="RHEA"/>
</dbReference>
<evidence type="ECO:0000256" key="8">
    <source>
        <dbReference type="ARBA" id="ARBA00023125"/>
    </source>
</evidence>
<comment type="similarity">
    <text evidence="13">Belongs to the helicase family. AddA subfamily.</text>
</comment>
<dbReference type="OrthoDB" id="9810135at2"/>
<evidence type="ECO:0000256" key="12">
    <source>
        <dbReference type="ARBA" id="ARBA00048988"/>
    </source>
</evidence>
<dbReference type="InterPro" id="IPR014017">
    <property type="entry name" value="DNA_helicase_UvrD-like_C"/>
</dbReference>
<comment type="catalytic activity">
    <reaction evidence="11 13">
        <text>Couples ATP hydrolysis with the unwinding of duplex DNA by translocating in the 3'-5' direction.</text>
        <dbReference type="EC" id="5.6.2.4"/>
    </reaction>
</comment>
<feature type="binding site" evidence="14">
    <location>
        <begin position="33"/>
        <end position="40"/>
    </location>
    <ligand>
        <name>ATP</name>
        <dbReference type="ChEBI" id="CHEBI:30616"/>
    </ligand>
</feature>
<evidence type="ECO:0000256" key="5">
    <source>
        <dbReference type="ARBA" id="ARBA00022806"/>
    </source>
</evidence>
<dbReference type="GO" id="GO:0003690">
    <property type="term" value="F:double-stranded DNA binding"/>
    <property type="evidence" value="ECO:0007669"/>
    <property type="project" value="UniProtKB-UniRule"/>
</dbReference>
<accession>A0A430ATU0</accession>
<organism evidence="18 19">
    <name type="scientific">Vagococcus acidifermentans</name>
    <dbReference type="NCBI Taxonomy" id="564710"/>
    <lineage>
        <taxon>Bacteria</taxon>
        <taxon>Bacillati</taxon>
        <taxon>Bacillota</taxon>
        <taxon>Bacilli</taxon>
        <taxon>Lactobacillales</taxon>
        <taxon>Enterococcaceae</taxon>
        <taxon>Vagococcus</taxon>
    </lineage>
</organism>
<dbReference type="EMBL" id="NGKC01000008">
    <property type="protein sequence ID" value="RSU11466.1"/>
    <property type="molecule type" value="Genomic_DNA"/>
</dbReference>
<keyword evidence="5 13" id="KW-0347">Helicase</keyword>
<comment type="function">
    <text evidence="13">The heterodimer acts as both an ATP-dependent DNA helicase and an ATP-dependent, dual-direction single-stranded exonuclease. Recognizes the chi site generating a DNA molecule suitable for the initiation of homologous recombination. The AddA nuclease domain is required for chi fragment generation; this subunit has the helicase and 3' -&gt; 5' nuclease activities.</text>
</comment>
<sequence>MTNKLPLKPAGSTFTDRQWQAIYDSGKNILVSASAGSGKTTVLVERVIQKIKNGTNVDELLIVTYTEAAAKEMKQRIQAAVQEAVGKEKELSAKQHLMHQLTLLPTANISTLHAFCLQVIRRYGYLIHLDPVFRLLTDETEMLLLKEDVWGELREKLYGEHQEAFYQLTENFSNDRNDDGLMELMFALYDFAKANPSPEDWLAELADAYQVTEGVSSSPLYQTVIKKQLQDTLFGAQRNSERMKRLAEGEPELEKTLAQVLTEAAELDDCRQALQADDLTAFYQLINGLAFPRFAGAKRNAEDAVKQTAAQIKNLRDENKKAVQTIQKGLFAYSPDEMKEIMEKAGQTVTEMSQVASAFIQVYQDKKEQLNLVDFNDLEHYTLQILADRTADGGWTATEASAHYREIFAEVLVDEYQDINRLQESILYWLRRPAEDAGNLFMVGDVKQSIYSFRLADPTLFIEKYEAYGKKETKDTRIVLPQNFRSRSSVLDFTNLVFMQLMNRTVGQIDYDEDAQLITGATKYAASNRHHTELLIYETSQEEEDAEADLPLDFVIDDKTEGELRVVGQKIKELIAEKFPVFDKETKGTRPIQYRDIVLLTPTKKNNLTLLDMFKTMNIPLYINDTQNYFQATEIRVMLALFQMIDNPLQDIPVAAVLRSPLVGIKENDMVAIRSYDAGYYYEALTAFLENADQHTALYQKVSRFHDQFLTWRELSRREELVTLIWRIYQDTGFLDYVGGLPSGKQRQANLHALYERAASYEESSFKGLFQFIRFIEKMQQKDKDLAEPTNISDDEDAVRVMTIHASKGLEFPVVFVLDMTKRFNQTDIRRHYIFDEKLGAGIKYVDTMARLSYVTLPYLAIRQERKAKLLAEEMRKLYVALTRAEEKLFLVGSYKDRDAALKEWAQSADMEELVLADDVRLNSQTFMKWVGMSLMRHPDMADVNQAYPVVKLAELQNHPARFAVSFFRQEDLLTAETAETEATSLPELQPDEFDEERYLDIVRRLDAVYPHQMAARTTSYQSVSEIKRVFEDPDNQELLVLDLSDGQPKSARRFVEDSWAEPAFLSGQKKVSTSELGTATHLVMQMLDLSAAPTDTSLVSLIQSLVSANMIRSEAAEQIDRQSILTFMASPFGRYLLDNAASVKREQPFSMLMEAGRIFSDYGPDKTDRVLVHGIIDGFIETPDELVLYDFKTDRRHSAEQTLTSIKQRYQGQMNLYRIALEQVTARPVTGMKLILLNEQAVLDMI</sequence>
<dbReference type="InterPro" id="IPR038726">
    <property type="entry name" value="PDDEXK_AddAB-type"/>
</dbReference>
<evidence type="ECO:0000256" key="3">
    <source>
        <dbReference type="ARBA" id="ARBA00022763"/>
    </source>
</evidence>
<dbReference type="PANTHER" id="PTHR11070">
    <property type="entry name" value="UVRD / RECB / PCRA DNA HELICASE FAMILY MEMBER"/>
    <property type="match status" value="1"/>
</dbReference>
<keyword evidence="2 13" id="KW-0547">Nucleotide-binding</keyword>
<evidence type="ECO:0000256" key="6">
    <source>
        <dbReference type="ARBA" id="ARBA00022839"/>
    </source>
</evidence>
<dbReference type="PROSITE" id="PS51217">
    <property type="entry name" value="UVRD_HELICASE_CTER"/>
    <property type="match status" value="1"/>
</dbReference>
<feature type="domain" description="UvrD-like helicase ATP-binding" evidence="16">
    <location>
        <begin position="12"/>
        <end position="487"/>
    </location>
</feature>
<dbReference type="Pfam" id="PF12705">
    <property type="entry name" value="PDDEXK_1"/>
    <property type="match status" value="1"/>
</dbReference>
<evidence type="ECO:0000256" key="14">
    <source>
        <dbReference type="PROSITE-ProRule" id="PRU00560"/>
    </source>
</evidence>
<keyword evidence="9 13" id="KW-0234">DNA repair</keyword>
<keyword evidence="3 13" id="KW-0227">DNA damage</keyword>
<reference evidence="18 19" key="1">
    <citation type="submission" date="2017-05" db="EMBL/GenBank/DDBJ databases">
        <title>Vagococcus spp. assemblies.</title>
        <authorList>
            <person name="Gulvik C.A."/>
        </authorList>
    </citation>
    <scope>NUCLEOTIDE SEQUENCE [LARGE SCALE GENOMIC DNA]</scope>
    <source>
        <strain evidence="18 19">LMG 24798</strain>
    </source>
</reference>
<dbReference type="Proteomes" id="UP000286773">
    <property type="component" value="Unassembled WGS sequence"/>
</dbReference>
<dbReference type="InterPro" id="IPR000212">
    <property type="entry name" value="DNA_helicase_UvrD/REP"/>
</dbReference>
<comment type="catalytic activity">
    <reaction evidence="12 13">
        <text>ATP + H2O = ADP + phosphate + H(+)</text>
        <dbReference type="Rhea" id="RHEA:13065"/>
        <dbReference type="ChEBI" id="CHEBI:15377"/>
        <dbReference type="ChEBI" id="CHEBI:15378"/>
        <dbReference type="ChEBI" id="CHEBI:30616"/>
        <dbReference type="ChEBI" id="CHEBI:43474"/>
        <dbReference type="ChEBI" id="CHEBI:456216"/>
        <dbReference type="EC" id="5.6.2.4"/>
    </reaction>
</comment>
<evidence type="ECO:0000256" key="13">
    <source>
        <dbReference type="HAMAP-Rule" id="MF_01451"/>
    </source>
</evidence>
<evidence type="ECO:0000256" key="11">
    <source>
        <dbReference type="ARBA" id="ARBA00034617"/>
    </source>
</evidence>
<dbReference type="HAMAP" id="MF_01451">
    <property type="entry name" value="AddA"/>
    <property type="match status" value="1"/>
</dbReference>
<keyword evidence="4 13" id="KW-0378">Hydrolase</keyword>